<comment type="caution">
    <text evidence="3">The sequence shown here is derived from an EMBL/GenBank/DDBJ whole genome shotgun (WGS) entry which is preliminary data.</text>
</comment>
<feature type="domain" description="Glycosyl transferase family 1" evidence="2">
    <location>
        <begin position="192"/>
        <end position="314"/>
    </location>
</feature>
<sequence length="364" mass="41229">MKIIFLSPHFFHKRGGAETNDKNLTAALAEIDAVGSSVGICGISDSDMQIYPISEFVHDFSVSGKYFYNLGLRKTGFFGKLLRNGFEVYAVFRSVPLIRRIKPDVIFLTGRPILALIRFFCKTKIIYSCRGVPSFTVYPLLPLINEVIFWGGCEKSSQLPALFSKGKHFLNAPISETFLSLQPDPAYVSQHNIESQFILTVARLDPVQNLEKIIISLSDTLQKYDLHYYIAGEGALRERLASVAAQYNLRERVHFLGVVDEAGLKELYQECEFYIANPEFTSFGLSLLEAFASGAKIVHPDTGLVFQNIRDYRGVYCLTRELDFSEVLNQSISSEDFTKRSKLALVNTTWRKIAQYVYKSLMRD</sequence>
<dbReference type="PANTHER" id="PTHR46401">
    <property type="entry name" value="GLYCOSYLTRANSFERASE WBBK-RELATED"/>
    <property type="match status" value="1"/>
</dbReference>
<keyword evidence="1" id="KW-0808">Transferase</keyword>
<dbReference type="SUPFAM" id="SSF53756">
    <property type="entry name" value="UDP-Glycosyltransferase/glycogen phosphorylase"/>
    <property type="match status" value="1"/>
</dbReference>
<organism evidence="3 4">
    <name type="scientific">SAR86 cluster bacterium</name>
    <dbReference type="NCBI Taxonomy" id="2030880"/>
    <lineage>
        <taxon>Bacteria</taxon>
        <taxon>Pseudomonadati</taxon>
        <taxon>Pseudomonadota</taxon>
        <taxon>Gammaproteobacteria</taxon>
        <taxon>SAR86 cluster</taxon>
    </lineage>
</organism>
<reference evidence="4" key="1">
    <citation type="submission" date="2017-08" db="EMBL/GenBank/DDBJ databases">
        <title>A dynamic microbial community with high functional redundancy inhabits the cold, oxic subseafloor aquifer.</title>
        <authorList>
            <person name="Tully B.J."/>
            <person name="Wheat C.G."/>
            <person name="Glazer B.T."/>
            <person name="Huber J.A."/>
        </authorList>
    </citation>
    <scope>NUCLEOTIDE SEQUENCE [LARGE SCALE GENOMIC DNA]</scope>
</reference>
<dbReference type="GO" id="GO:0016757">
    <property type="term" value="F:glycosyltransferase activity"/>
    <property type="evidence" value="ECO:0007669"/>
    <property type="project" value="InterPro"/>
</dbReference>
<dbReference type="GO" id="GO:0009103">
    <property type="term" value="P:lipopolysaccharide biosynthetic process"/>
    <property type="evidence" value="ECO:0007669"/>
    <property type="project" value="TreeGrafter"/>
</dbReference>
<proteinExistence type="predicted"/>
<dbReference type="InterPro" id="IPR001296">
    <property type="entry name" value="Glyco_trans_1"/>
</dbReference>
<evidence type="ECO:0000256" key="1">
    <source>
        <dbReference type="ARBA" id="ARBA00022679"/>
    </source>
</evidence>
<name>A0A2A5AGB0_9GAMM</name>
<dbReference type="Pfam" id="PF00534">
    <property type="entry name" value="Glycos_transf_1"/>
    <property type="match status" value="1"/>
</dbReference>
<evidence type="ECO:0000313" key="4">
    <source>
        <dbReference type="Proteomes" id="UP000218327"/>
    </source>
</evidence>
<evidence type="ECO:0000313" key="3">
    <source>
        <dbReference type="EMBL" id="PCJ18110.1"/>
    </source>
</evidence>
<gene>
    <name evidence="3" type="ORF">COA96_17195</name>
</gene>
<accession>A0A2A5AGB0</accession>
<dbReference type="Proteomes" id="UP000218327">
    <property type="component" value="Unassembled WGS sequence"/>
</dbReference>
<evidence type="ECO:0000259" key="2">
    <source>
        <dbReference type="Pfam" id="PF00534"/>
    </source>
</evidence>
<dbReference type="Gene3D" id="3.40.50.2000">
    <property type="entry name" value="Glycogen Phosphorylase B"/>
    <property type="match status" value="2"/>
</dbReference>
<dbReference type="PANTHER" id="PTHR46401:SF2">
    <property type="entry name" value="GLYCOSYLTRANSFERASE WBBK-RELATED"/>
    <property type="match status" value="1"/>
</dbReference>
<dbReference type="EMBL" id="NVVJ01000102">
    <property type="protein sequence ID" value="PCJ18110.1"/>
    <property type="molecule type" value="Genomic_DNA"/>
</dbReference>
<protein>
    <recommendedName>
        <fullName evidence="2">Glycosyl transferase family 1 domain-containing protein</fullName>
    </recommendedName>
</protein>
<dbReference type="AlphaFoldDB" id="A0A2A5AGB0"/>